<dbReference type="VEuPathDB" id="VectorBase:SSCA001133"/>
<evidence type="ECO:0000313" key="2">
    <source>
        <dbReference type="Proteomes" id="UP000616769"/>
    </source>
</evidence>
<dbReference type="Proteomes" id="UP000616769">
    <property type="component" value="Unassembled WGS sequence"/>
</dbReference>
<dbReference type="Pfam" id="PF07406">
    <property type="entry name" value="NICE-3"/>
    <property type="match status" value="1"/>
</dbReference>
<evidence type="ECO:0000313" key="1">
    <source>
        <dbReference type="EMBL" id="KPM07075.1"/>
    </source>
</evidence>
<comment type="caution">
    <text evidence="1">The sequence shown here is derived from an EMBL/GenBank/DDBJ whole genome shotgun (WGS) entry which is preliminary data.</text>
</comment>
<dbReference type="AlphaFoldDB" id="A0A132A8Z7"/>
<gene>
    <name evidence="1" type="ORF">QR98_0055570</name>
</gene>
<dbReference type="InterPro" id="IPR010876">
    <property type="entry name" value="C1orf43"/>
</dbReference>
<accession>A0A132A8Z7</accession>
<organism evidence="1 2">
    <name type="scientific">Sarcoptes scabiei</name>
    <name type="common">Itch mite</name>
    <name type="synonym">Acarus scabiei</name>
    <dbReference type="NCBI Taxonomy" id="52283"/>
    <lineage>
        <taxon>Eukaryota</taxon>
        <taxon>Metazoa</taxon>
        <taxon>Ecdysozoa</taxon>
        <taxon>Arthropoda</taxon>
        <taxon>Chelicerata</taxon>
        <taxon>Arachnida</taxon>
        <taxon>Acari</taxon>
        <taxon>Acariformes</taxon>
        <taxon>Sarcoptiformes</taxon>
        <taxon>Astigmata</taxon>
        <taxon>Psoroptidia</taxon>
        <taxon>Sarcoptoidea</taxon>
        <taxon>Sarcoptidae</taxon>
        <taxon>Sarcoptinae</taxon>
        <taxon>Sarcoptes</taxon>
    </lineage>
</organism>
<dbReference type="OrthoDB" id="5960253at2759"/>
<proteinExistence type="predicted"/>
<reference evidence="1 2" key="1">
    <citation type="journal article" date="2015" name="Parasit. Vectors">
        <title>Draft genome of the scabies mite.</title>
        <authorList>
            <person name="Rider S.D.Jr."/>
            <person name="Morgan M.S."/>
            <person name="Arlian L.G."/>
        </authorList>
    </citation>
    <scope>NUCLEOTIDE SEQUENCE [LARGE SCALE GENOMIC DNA]</scope>
    <source>
        <strain evidence="1">Arlian Lab</strain>
    </source>
</reference>
<protein>
    <submittedName>
        <fullName evidence="1">Uncharacterized protein</fullName>
    </submittedName>
</protein>
<name>A0A132A8Z7_SARSC</name>
<sequence length="83" mass="9198">MSDGDFKPGVAAIIIIALGILIMRLAQKFPTEGNNTIVYDAPKNFCLKIEKRLDGIKNIHHEPLLINSKNEYSCEGLSSKKVI</sequence>
<dbReference type="EMBL" id="JXLN01011300">
    <property type="protein sequence ID" value="KPM07075.1"/>
    <property type="molecule type" value="Genomic_DNA"/>
</dbReference>